<evidence type="ECO:0000259" key="6">
    <source>
        <dbReference type="PROSITE" id="PS50001"/>
    </source>
</evidence>
<comment type="similarity">
    <text evidence="1">Belongs to the SH2B adapter family.</text>
</comment>
<dbReference type="InterPro" id="IPR011993">
    <property type="entry name" value="PH-like_dom_sf"/>
</dbReference>
<dbReference type="InterPro" id="IPR030523">
    <property type="entry name" value="SH2B"/>
</dbReference>
<gene>
    <name evidence="7" type="primary">SH2B3</name>
</gene>
<dbReference type="InterPro" id="IPR036290">
    <property type="entry name" value="Phe_ZIP_sf"/>
</dbReference>
<dbReference type="RefSeq" id="XP_026198790.1">
    <property type="nucleotide sequence ID" value="XM_026343005.1"/>
</dbReference>
<feature type="region of interest" description="Disordered" evidence="5">
    <location>
        <begin position="1"/>
        <end position="22"/>
    </location>
</feature>
<evidence type="ECO:0000313" key="8">
    <source>
        <dbReference type="Proteomes" id="UP000265040"/>
    </source>
</evidence>
<feature type="region of interest" description="Disordered" evidence="5">
    <location>
        <begin position="245"/>
        <end position="313"/>
    </location>
</feature>
<dbReference type="GeneTree" id="ENSGT00950000183191"/>
<reference evidence="7" key="1">
    <citation type="submission" date="2021-04" db="EMBL/GenBank/DDBJ databases">
        <authorList>
            <consortium name="Wellcome Sanger Institute Data Sharing"/>
        </authorList>
    </citation>
    <scope>NUCLEOTIDE SEQUENCE [LARGE SCALE GENOMIC DNA]</scope>
</reference>
<dbReference type="AlphaFoldDB" id="A0A7N6C4Q4"/>
<dbReference type="SUPFAM" id="SSF109805">
    <property type="entry name" value="Phenylalanine zipper"/>
    <property type="match status" value="1"/>
</dbReference>
<name>A0A7N6C4Q4_ANATE</name>
<feature type="compositionally biased region" description="Basic and acidic residues" evidence="5">
    <location>
        <begin position="195"/>
        <end position="213"/>
    </location>
</feature>
<dbReference type="PRINTS" id="PR00401">
    <property type="entry name" value="SH2DOMAIN"/>
</dbReference>
<evidence type="ECO:0000256" key="5">
    <source>
        <dbReference type="SAM" id="MobiDB-lite"/>
    </source>
</evidence>
<dbReference type="OrthoDB" id="10047184at2759"/>
<dbReference type="CDD" id="cd01231">
    <property type="entry name" value="PH_SH2B_family"/>
    <property type="match status" value="1"/>
</dbReference>
<feature type="region of interest" description="Disordered" evidence="5">
    <location>
        <begin position="653"/>
        <end position="728"/>
    </location>
</feature>
<evidence type="ECO:0000256" key="4">
    <source>
        <dbReference type="PROSITE-ProRule" id="PRU00191"/>
    </source>
</evidence>
<dbReference type="Proteomes" id="UP000265040">
    <property type="component" value="Chromosome 9"/>
</dbReference>
<proteinExistence type="inferred from homology"/>
<dbReference type="FunFam" id="2.30.29.30:FF:000639">
    <property type="entry name" value="SH2B adaptor protein 3"/>
    <property type="match status" value="1"/>
</dbReference>
<dbReference type="Gene3D" id="2.30.29.30">
    <property type="entry name" value="Pleckstrin-homology domain (PH domain)/Phosphotyrosine-binding domain (PTB)"/>
    <property type="match status" value="1"/>
</dbReference>
<dbReference type="SUPFAM" id="SSF55550">
    <property type="entry name" value="SH2 domain"/>
    <property type="match status" value="1"/>
</dbReference>
<dbReference type="GO" id="GO:0005886">
    <property type="term" value="C:plasma membrane"/>
    <property type="evidence" value="ECO:0007669"/>
    <property type="project" value="TreeGrafter"/>
</dbReference>
<feature type="region of interest" description="Disordered" evidence="5">
    <location>
        <begin position="463"/>
        <end position="492"/>
    </location>
</feature>
<dbReference type="FunFam" id="3.30.505.10:FF:000008">
    <property type="entry name" value="SH2B adapter protein 1 isoform 2"/>
    <property type="match status" value="1"/>
</dbReference>
<dbReference type="Pfam" id="PF00017">
    <property type="entry name" value="SH2"/>
    <property type="match status" value="1"/>
</dbReference>
<dbReference type="Gene3D" id="3.30.505.10">
    <property type="entry name" value="SH2 domain"/>
    <property type="match status" value="1"/>
</dbReference>
<feature type="compositionally biased region" description="Polar residues" evidence="5">
    <location>
        <begin position="471"/>
        <end position="492"/>
    </location>
</feature>
<dbReference type="RefSeq" id="XP_026198787.1">
    <property type="nucleotide sequence ID" value="XM_026343002.1"/>
</dbReference>
<dbReference type="InterPro" id="IPR015012">
    <property type="entry name" value="Phe_ZIP"/>
</dbReference>
<evidence type="ECO:0000256" key="3">
    <source>
        <dbReference type="ARBA" id="ARBA00022999"/>
    </source>
</evidence>
<dbReference type="InterPro" id="IPR001849">
    <property type="entry name" value="PH_domain"/>
</dbReference>
<sequence>MNGNTIHPANTTTTAGGGPGVAAPPRGWREFCELHAIATARELVGHYRSFARERPQHDVLPPETFSKQFTDLFQQHFCCEVSKDGSLLSQNICATASSSASSTSPVAPSLPSQGLISRVRITSLSGVQDYREAGRSSGGPALFSVVSPKVETVVVHREQEQPLRCAAGNPLSANPVVLRGSTRSVGSGSLHIHSHSNEEISGGDRRQISERYSSDSSTSNPGHADITHFPVSHIQQTVRRIFKKRPLPSPPLSQDLSPSNPTNNNTPANSGDRVSGISSTNEESSSSSSSHSSSCLNSEATPPASSQRSVARVTSQILDRFRRFRSRSMRHRRSEATGCCKEGQLRYLMVDDTISDSQPRWQRCHLLVRRISTTQSGGRGGGEMYQLELYDPPKASSPKLTTHCSDIQEVRRCNVLEMPDNLNTFVLKVNRGSLIFETDNDQQVSSWTTELKECISNRLSSVDLEPLPSPADSSVPANTHGGSSESANQSPIPFTLPEQVIQKTDHFLFSYPWFHGPISRVKAAHLVQSSGPGGHGVFLVRQSETRRGDYVLTFNYQGKAKHLRLSLTEWGQCRVQHLRFPSVMDMLSHFRLFPIPLECGAAGAVTLSSFVVAGSSPPSQGQLSGTVLVPFSLHRWSSEPSLAHYSLARSSSQPASSCSTTSSASTPSSVSRPGNHPFNRTNPPPDPPAPVPAPLRRSESVGRRPLLRHTNTHASIIPQRDSDYELEPERGRKRAIDNQYMLL</sequence>
<evidence type="ECO:0000256" key="1">
    <source>
        <dbReference type="ARBA" id="ARBA00010220"/>
    </source>
</evidence>
<dbReference type="SMART" id="SM00252">
    <property type="entry name" value="SH2"/>
    <property type="match status" value="1"/>
</dbReference>
<dbReference type="RefSeq" id="XP_026198788.1">
    <property type="nucleotide sequence ID" value="XM_026343003.1"/>
</dbReference>
<dbReference type="RefSeq" id="XP_026198786.1">
    <property type="nucleotide sequence ID" value="XM_026343001.1"/>
</dbReference>
<organism evidence="7 8">
    <name type="scientific">Anabas testudineus</name>
    <name type="common">Climbing perch</name>
    <name type="synonym">Anthias testudineus</name>
    <dbReference type="NCBI Taxonomy" id="64144"/>
    <lineage>
        <taxon>Eukaryota</taxon>
        <taxon>Metazoa</taxon>
        <taxon>Chordata</taxon>
        <taxon>Craniata</taxon>
        <taxon>Vertebrata</taxon>
        <taxon>Euteleostomi</taxon>
        <taxon>Actinopterygii</taxon>
        <taxon>Neopterygii</taxon>
        <taxon>Teleostei</taxon>
        <taxon>Neoteleostei</taxon>
        <taxon>Acanthomorphata</taxon>
        <taxon>Anabantaria</taxon>
        <taxon>Anabantiformes</taxon>
        <taxon>Anabantoidei</taxon>
        <taxon>Anabantidae</taxon>
        <taxon>Anabas</taxon>
    </lineage>
</organism>
<dbReference type="OMA" id="WLRSRSM"/>
<dbReference type="GeneID" id="113150457"/>
<feature type="compositionally biased region" description="Polar residues" evidence="5">
    <location>
        <begin position="303"/>
        <end position="313"/>
    </location>
</feature>
<keyword evidence="3 4" id="KW-0727">SH2 domain</keyword>
<feature type="compositionally biased region" description="Pro residues" evidence="5">
    <location>
        <begin position="682"/>
        <end position="693"/>
    </location>
</feature>
<dbReference type="GO" id="GO:0005068">
    <property type="term" value="F:transmembrane receptor protein tyrosine kinase adaptor activity"/>
    <property type="evidence" value="ECO:0007669"/>
    <property type="project" value="TreeGrafter"/>
</dbReference>
<dbReference type="InParanoid" id="A0A7N6C4Q4"/>
<dbReference type="InterPro" id="IPR036860">
    <property type="entry name" value="SH2_dom_sf"/>
</dbReference>
<dbReference type="GO" id="GO:0035556">
    <property type="term" value="P:intracellular signal transduction"/>
    <property type="evidence" value="ECO:0007669"/>
    <property type="project" value="TreeGrafter"/>
</dbReference>
<protein>
    <recommendedName>
        <fullName evidence="6">SH2 domain-containing protein</fullName>
    </recommendedName>
</protein>
<dbReference type="SUPFAM" id="SSF50729">
    <property type="entry name" value="PH domain-like"/>
    <property type="match status" value="1"/>
</dbReference>
<dbReference type="Gene3D" id="6.10.140.110">
    <property type="match status" value="1"/>
</dbReference>
<reference evidence="7" key="2">
    <citation type="submission" date="2025-08" db="UniProtKB">
        <authorList>
            <consortium name="Ensembl"/>
        </authorList>
    </citation>
    <scope>IDENTIFICATION</scope>
</reference>
<reference evidence="7" key="3">
    <citation type="submission" date="2025-09" db="UniProtKB">
        <authorList>
            <consortium name="Ensembl"/>
        </authorList>
    </citation>
    <scope>IDENTIFICATION</scope>
</reference>
<dbReference type="PROSITE" id="PS50001">
    <property type="entry name" value="SH2"/>
    <property type="match status" value="1"/>
</dbReference>
<feature type="compositionally biased region" description="Low complexity" evidence="5">
    <location>
        <begin position="252"/>
        <end position="299"/>
    </location>
</feature>
<feature type="compositionally biased region" description="Low complexity" evidence="5">
    <location>
        <begin position="653"/>
        <end position="673"/>
    </location>
</feature>
<dbReference type="InterPro" id="IPR000980">
    <property type="entry name" value="SH2"/>
</dbReference>
<dbReference type="PANTHER" id="PTHR10872">
    <property type="entry name" value="SH2B ADAPTER PROTEIN"/>
    <property type="match status" value="1"/>
</dbReference>
<keyword evidence="8" id="KW-1185">Reference proteome</keyword>
<dbReference type="SMART" id="SM00233">
    <property type="entry name" value="PH"/>
    <property type="match status" value="1"/>
</dbReference>
<dbReference type="Ensembl" id="ENSATET00000062025.2">
    <property type="protein sequence ID" value="ENSATEP00000071800.1"/>
    <property type="gene ID" value="ENSATEG00000028142.2"/>
</dbReference>
<accession>A0A7N6C4Q4</accession>
<keyword evidence="2" id="KW-0597">Phosphoprotein</keyword>
<evidence type="ECO:0000256" key="2">
    <source>
        <dbReference type="ARBA" id="ARBA00022553"/>
    </source>
</evidence>
<dbReference type="Pfam" id="PF08916">
    <property type="entry name" value="Phe_ZIP"/>
    <property type="match status" value="1"/>
</dbReference>
<evidence type="ECO:0000313" key="7">
    <source>
        <dbReference type="Ensembl" id="ENSATEP00000071800.1"/>
    </source>
</evidence>
<feature type="region of interest" description="Disordered" evidence="5">
    <location>
        <begin position="166"/>
        <end position="227"/>
    </location>
</feature>
<dbReference type="PANTHER" id="PTHR10872:SF1">
    <property type="entry name" value="SH2B ADAPTER PROTEIN 3"/>
    <property type="match status" value="1"/>
</dbReference>
<feature type="domain" description="SH2" evidence="6">
    <location>
        <begin position="513"/>
        <end position="591"/>
    </location>
</feature>